<dbReference type="PROSITE" id="PS50850">
    <property type="entry name" value="MFS"/>
    <property type="match status" value="1"/>
</dbReference>
<dbReference type="EMBL" id="JAVREY010000301">
    <property type="protein sequence ID" value="MDT0470300.1"/>
    <property type="molecule type" value="Genomic_DNA"/>
</dbReference>
<dbReference type="Pfam" id="PF07690">
    <property type="entry name" value="MFS_1"/>
    <property type="match status" value="1"/>
</dbReference>
<keyword evidence="3 5" id="KW-1133">Transmembrane helix</keyword>
<evidence type="ECO:0000256" key="1">
    <source>
        <dbReference type="ARBA" id="ARBA00004651"/>
    </source>
</evidence>
<evidence type="ECO:0000259" key="6">
    <source>
        <dbReference type="PROSITE" id="PS50850"/>
    </source>
</evidence>
<feature type="transmembrane region" description="Helical" evidence="5">
    <location>
        <begin position="80"/>
        <end position="97"/>
    </location>
</feature>
<dbReference type="InterPro" id="IPR011701">
    <property type="entry name" value="MFS"/>
</dbReference>
<keyword evidence="8" id="KW-1185">Reference proteome</keyword>
<dbReference type="InterPro" id="IPR036259">
    <property type="entry name" value="MFS_trans_sf"/>
</dbReference>
<evidence type="ECO:0000256" key="4">
    <source>
        <dbReference type="ARBA" id="ARBA00023136"/>
    </source>
</evidence>
<keyword evidence="4 5" id="KW-0472">Membrane</keyword>
<comment type="caution">
    <text evidence="7">The sequence shown here is derived from an EMBL/GenBank/DDBJ whole genome shotgun (WGS) entry which is preliminary data.</text>
</comment>
<gene>
    <name evidence="7" type="ORF">RM764_46690</name>
</gene>
<dbReference type="RefSeq" id="WP_394816044.1">
    <property type="nucleotide sequence ID" value="NZ_JAVREY010000301.1"/>
</dbReference>
<accession>A0ABU2UAP0</accession>
<evidence type="ECO:0000313" key="8">
    <source>
        <dbReference type="Proteomes" id="UP001183809"/>
    </source>
</evidence>
<protein>
    <submittedName>
        <fullName evidence="7">MFS transporter</fullName>
    </submittedName>
</protein>
<evidence type="ECO:0000256" key="5">
    <source>
        <dbReference type="SAM" id="Phobius"/>
    </source>
</evidence>
<feature type="domain" description="Major facilitator superfamily (MFS) profile" evidence="6">
    <location>
        <begin position="15"/>
        <end position="98"/>
    </location>
</feature>
<comment type="subcellular location">
    <subcellularLocation>
        <location evidence="1">Cell membrane</location>
        <topology evidence="1">Multi-pass membrane protein</topology>
    </subcellularLocation>
</comment>
<name>A0ABU2UAP0_9ACTN</name>
<feature type="non-terminal residue" evidence="7">
    <location>
        <position position="98"/>
    </location>
</feature>
<dbReference type="PANTHER" id="PTHR23501:SF197">
    <property type="entry name" value="COMD"/>
    <property type="match status" value="1"/>
</dbReference>
<feature type="transmembrane region" description="Helical" evidence="5">
    <location>
        <begin position="49"/>
        <end position="68"/>
    </location>
</feature>
<evidence type="ECO:0000313" key="7">
    <source>
        <dbReference type="EMBL" id="MDT0470300.1"/>
    </source>
</evidence>
<reference evidence="8" key="1">
    <citation type="submission" date="2023-07" db="EMBL/GenBank/DDBJ databases">
        <title>30 novel species of actinomycetes from the DSMZ collection.</title>
        <authorList>
            <person name="Nouioui I."/>
        </authorList>
    </citation>
    <scope>NUCLEOTIDE SEQUENCE [LARGE SCALE GENOMIC DNA]</scope>
    <source>
        <strain evidence="8">DSM 41699</strain>
    </source>
</reference>
<keyword evidence="2 5" id="KW-0812">Transmembrane</keyword>
<proteinExistence type="predicted"/>
<feature type="transmembrane region" description="Helical" evidence="5">
    <location>
        <begin position="12"/>
        <end position="37"/>
    </location>
</feature>
<sequence length="98" mass="9985">MPNQPARRSASDGLLIAVLAAAGISVSLMQTLIIPLIPQLPALLDTTGANASWAITATLLTGAVATPMLGRLGDMYGPKWILVLCAALLFAGSVIAAM</sequence>
<evidence type="ECO:0000256" key="2">
    <source>
        <dbReference type="ARBA" id="ARBA00022692"/>
    </source>
</evidence>
<dbReference type="Proteomes" id="UP001183809">
    <property type="component" value="Unassembled WGS sequence"/>
</dbReference>
<dbReference type="InterPro" id="IPR020846">
    <property type="entry name" value="MFS_dom"/>
</dbReference>
<dbReference type="SUPFAM" id="SSF103473">
    <property type="entry name" value="MFS general substrate transporter"/>
    <property type="match status" value="1"/>
</dbReference>
<organism evidence="7 8">
    <name type="scientific">Streptomyces gibsoniae</name>
    <dbReference type="NCBI Taxonomy" id="3075529"/>
    <lineage>
        <taxon>Bacteria</taxon>
        <taxon>Bacillati</taxon>
        <taxon>Actinomycetota</taxon>
        <taxon>Actinomycetes</taxon>
        <taxon>Kitasatosporales</taxon>
        <taxon>Streptomycetaceae</taxon>
        <taxon>Streptomyces</taxon>
    </lineage>
</organism>
<dbReference type="Gene3D" id="1.20.1720.10">
    <property type="entry name" value="Multidrug resistance protein D"/>
    <property type="match status" value="1"/>
</dbReference>
<evidence type="ECO:0000256" key="3">
    <source>
        <dbReference type="ARBA" id="ARBA00022989"/>
    </source>
</evidence>
<dbReference type="PANTHER" id="PTHR23501">
    <property type="entry name" value="MAJOR FACILITATOR SUPERFAMILY"/>
    <property type="match status" value="1"/>
</dbReference>